<comment type="caution">
    <text evidence="1">The sequence shown here is derived from an EMBL/GenBank/DDBJ whole genome shotgun (WGS) entry which is preliminary data.</text>
</comment>
<gene>
    <name evidence="1" type="ORF">DXC39_04495</name>
</gene>
<dbReference type="Proteomes" id="UP000261257">
    <property type="component" value="Unassembled WGS sequence"/>
</dbReference>
<dbReference type="AlphaFoldDB" id="A0A3E4UEG3"/>
<proteinExistence type="predicted"/>
<dbReference type="EMBL" id="QSSQ01000002">
    <property type="protein sequence ID" value="RGM07741.1"/>
    <property type="molecule type" value="Genomic_DNA"/>
</dbReference>
<protein>
    <submittedName>
        <fullName evidence="1">Uncharacterized protein</fullName>
    </submittedName>
</protein>
<name>A0A3E4UEG3_9FIRM</name>
<accession>A0A3E4UEG3</accession>
<evidence type="ECO:0000313" key="1">
    <source>
        <dbReference type="EMBL" id="RGM07741.1"/>
    </source>
</evidence>
<sequence length="83" mass="9425">MKSVDNGKIWRKEGKYGKILFEITEITTNLLLAELALICHQNLYDDIPILSRIRAPKLDLYCLFPAAWQSVKLSLYGSIAVLS</sequence>
<evidence type="ECO:0000313" key="2">
    <source>
        <dbReference type="Proteomes" id="UP000261257"/>
    </source>
</evidence>
<reference evidence="1 2" key="1">
    <citation type="submission" date="2018-08" db="EMBL/GenBank/DDBJ databases">
        <title>A genome reference for cultivated species of the human gut microbiota.</title>
        <authorList>
            <person name="Zou Y."/>
            <person name="Xue W."/>
            <person name="Luo G."/>
        </authorList>
    </citation>
    <scope>NUCLEOTIDE SEQUENCE [LARGE SCALE GENOMIC DNA]</scope>
    <source>
        <strain evidence="1 2">TF05-11AC</strain>
    </source>
</reference>
<organism evidence="1 2">
    <name type="scientific">Hungatella hathewayi</name>
    <dbReference type="NCBI Taxonomy" id="154046"/>
    <lineage>
        <taxon>Bacteria</taxon>
        <taxon>Bacillati</taxon>
        <taxon>Bacillota</taxon>
        <taxon>Clostridia</taxon>
        <taxon>Lachnospirales</taxon>
        <taxon>Lachnospiraceae</taxon>
        <taxon>Hungatella</taxon>
    </lineage>
</organism>